<dbReference type="GO" id="GO:0045892">
    <property type="term" value="P:negative regulation of DNA-templated transcription"/>
    <property type="evidence" value="ECO:0007669"/>
    <property type="project" value="InterPro"/>
</dbReference>
<evidence type="ECO:0000313" key="6">
    <source>
        <dbReference type="Proteomes" id="UP000270868"/>
    </source>
</evidence>
<dbReference type="SUPFAM" id="SSF46785">
    <property type="entry name" value="Winged helix' DNA-binding domain"/>
    <property type="match status" value="1"/>
</dbReference>
<dbReference type="Gene3D" id="1.10.4040.10">
    <property type="entry name" value="Penicillinase repressor domain"/>
    <property type="match status" value="1"/>
</dbReference>
<dbReference type="InterPro" id="IPR005650">
    <property type="entry name" value="BlaI_family"/>
</dbReference>
<proteinExistence type="inferred from homology"/>
<dbReference type="PIRSF" id="PIRSF019455">
    <property type="entry name" value="CopR_AtkY"/>
    <property type="match status" value="1"/>
</dbReference>
<keyword evidence="3" id="KW-0238">DNA-binding</keyword>
<protein>
    <submittedName>
        <fullName evidence="5">Penicillinase repressor</fullName>
    </submittedName>
</protein>
<reference evidence="5 6" key="1">
    <citation type="submission" date="2018-11" db="EMBL/GenBank/DDBJ databases">
        <title>Species Designations Belie Phenotypic and Genotypic Heterogeneity in Oral Streptococci.</title>
        <authorList>
            <person name="Velsko I."/>
        </authorList>
    </citation>
    <scope>NUCLEOTIDE SEQUENCE [LARGE SCALE GENOMIC DNA]</scope>
    <source>
        <strain evidence="5 6">A52</strain>
    </source>
</reference>
<keyword evidence="4" id="KW-0804">Transcription</keyword>
<name>A0A3R9M0I4_STRCR</name>
<evidence type="ECO:0000256" key="2">
    <source>
        <dbReference type="ARBA" id="ARBA00023015"/>
    </source>
</evidence>
<dbReference type="GO" id="GO:0003677">
    <property type="term" value="F:DNA binding"/>
    <property type="evidence" value="ECO:0007669"/>
    <property type="project" value="UniProtKB-KW"/>
</dbReference>
<accession>A0A3R9M0I4</accession>
<dbReference type="Pfam" id="PF03965">
    <property type="entry name" value="Penicillinase_R"/>
    <property type="match status" value="1"/>
</dbReference>
<evidence type="ECO:0000256" key="3">
    <source>
        <dbReference type="ARBA" id="ARBA00023125"/>
    </source>
</evidence>
<comment type="caution">
    <text evidence="5">The sequence shown here is derived from an EMBL/GenBank/DDBJ whole genome shotgun (WGS) entry which is preliminary data.</text>
</comment>
<gene>
    <name evidence="5" type="primary">blaI</name>
    <name evidence="5" type="ORF">D8792_03170</name>
</gene>
<organism evidence="5 6">
    <name type="scientific">Streptococcus cristatus</name>
    <dbReference type="NCBI Taxonomy" id="45634"/>
    <lineage>
        <taxon>Bacteria</taxon>
        <taxon>Bacillati</taxon>
        <taxon>Bacillota</taxon>
        <taxon>Bacilli</taxon>
        <taxon>Lactobacillales</taxon>
        <taxon>Streptococcaceae</taxon>
        <taxon>Streptococcus</taxon>
    </lineage>
</organism>
<evidence type="ECO:0000256" key="4">
    <source>
        <dbReference type="ARBA" id="ARBA00023163"/>
    </source>
</evidence>
<evidence type="ECO:0000313" key="5">
    <source>
        <dbReference type="EMBL" id="RSJ92233.1"/>
    </source>
</evidence>
<sequence length="126" mass="14593">MMNNSIKRLPDGEFAILKIIWHLPNPTTSAQIMEKLGEDNHWKPQTLLTVLARLTEKGFLESVRKGRERQYTALISEDEYLEVETSDFLKRYSGHSMGGFVKTLFSSNSFSENELDELRNLLNQKE</sequence>
<dbReference type="InterPro" id="IPR036390">
    <property type="entry name" value="WH_DNA-bd_sf"/>
</dbReference>
<dbReference type="Gene3D" id="1.10.10.10">
    <property type="entry name" value="Winged helix-like DNA-binding domain superfamily/Winged helix DNA-binding domain"/>
    <property type="match status" value="1"/>
</dbReference>
<comment type="similarity">
    <text evidence="1">Belongs to the BlaI transcriptional regulatory family.</text>
</comment>
<dbReference type="Proteomes" id="UP000270868">
    <property type="component" value="Unassembled WGS sequence"/>
</dbReference>
<keyword evidence="2" id="KW-0805">Transcription regulation</keyword>
<dbReference type="InterPro" id="IPR036388">
    <property type="entry name" value="WH-like_DNA-bd_sf"/>
</dbReference>
<dbReference type="EMBL" id="RJPS01000002">
    <property type="protein sequence ID" value="RSJ92233.1"/>
    <property type="molecule type" value="Genomic_DNA"/>
</dbReference>
<evidence type="ECO:0000256" key="1">
    <source>
        <dbReference type="ARBA" id="ARBA00011046"/>
    </source>
</evidence>
<dbReference type="AlphaFoldDB" id="A0A3R9M0I4"/>